<keyword evidence="3 12" id="KW-0813">Transport</keyword>
<accession>A0AA38IE26</accession>
<protein>
    <submittedName>
        <fullName evidence="14">Uncharacterized protein</fullName>
    </submittedName>
</protein>
<dbReference type="GO" id="GO:0005886">
    <property type="term" value="C:plasma membrane"/>
    <property type="evidence" value="ECO:0007669"/>
    <property type="project" value="TreeGrafter"/>
</dbReference>
<name>A0AA38IE26_9CUCU</name>
<keyword evidence="5 12" id="KW-0812">Transmembrane</keyword>
<feature type="transmembrane region" description="Helical" evidence="13">
    <location>
        <begin position="55"/>
        <end position="73"/>
    </location>
</feature>
<keyword evidence="10 12" id="KW-0739">Sodium transport</keyword>
<dbReference type="GO" id="GO:0015280">
    <property type="term" value="F:ligand-gated sodium channel activity"/>
    <property type="evidence" value="ECO:0007669"/>
    <property type="project" value="TreeGrafter"/>
</dbReference>
<organism evidence="14 15">
    <name type="scientific">Zophobas morio</name>
    <dbReference type="NCBI Taxonomy" id="2755281"/>
    <lineage>
        <taxon>Eukaryota</taxon>
        <taxon>Metazoa</taxon>
        <taxon>Ecdysozoa</taxon>
        <taxon>Arthropoda</taxon>
        <taxon>Hexapoda</taxon>
        <taxon>Insecta</taxon>
        <taxon>Pterygota</taxon>
        <taxon>Neoptera</taxon>
        <taxon>Endopterygota</taxon>
        <taxon>Coleoptera</taxon>
        <taxon>Polyphaga</taxon>
        <taxon>Cucujiformia</taxon>
        <taxon>Tenebrionidae</taxon>
        <taxon>Zophobas</taxon>
    </lineage>
</organism>
<dbReference type="PANTHER" id="PTHR11690">
    <property type="entry name" value="AMILORIDE-SENSITIVE SODIUM CHANNEL-RELATED"/>
    <property type="match status" value="1"/>
</dbReference>
<reference evidence="14" key="1">
    <citation type="journal article" date="2023" name="G3 (Bethesda)">
        <title>Whole genome assemblies of Zophobas morio and Tenebrio molitor.</title>
        <authorList>
            <person name="Kaur S."/>
            <person name="Stinson S.A."/>
            <person name="diCenzo G.C."/>
        </authorList>
    </citation>
    <scope>NUCLEOTIDE SEQUENCE</scope>
    <source>
        <strain evidence="14">QUZm001</strain>
    </source>
</reference>
<keyword evidence="15" id="KW-1185">Reference proteome</keyword>
<evidence type="ECO:0000256" key="3">
    <source>
        <dbReference type="ARBA" id="ARBA00022448"/>
    </source>
</evidence>
<evidence type="ECO:0000256" key="9">
    <source>
        <dbReference type="ARBA" id="ARBA00023136"/>
    </source>
</evidence>
<sequence length="139" mass="16616">MTLTDIVEKIYYCQYKKYRFKTKKVLTYLAGFCDNTSIHGFRYFAERIRLVLEKIWWSVIICGCFYVCANLIISTLKKRDEYPIFISSSQHPMYLWDVPFPAITVCPEIMVKQGMYNASYYFDKLVTKNLREEEYSLKS</sequence>
<keyword evidence="6 13" id="KW-1133">Transmembrane helix</keyword>
<evidence type="ECO:0000313" key="15">
    <source>
        <dbReference type="Proteomes" id="UP001168821"/>
    </source>
</evidence>
<evidence type="ECO:0000256" key="4">
    <source>
        <dbReference type="ARBA" id="ARBA00022461"/>
    </source>
</evidence>
<dbReference type="AlphaFoldDB" id="A0AA38IE26"/>
<evidence type="ECO:0000256" key="11">
    <source>
        <dbReference type="ARBA" id="ARBA00023303"/>
    </source>
</evidence>
<evidence type="ECO:0000313" key="14">
    <source>
        <dbReference type="EMBL" id="KAJ3654280.1"/>
    </source>
</evidence>
<gene>
    <name evidence="14" type="ORF">Zmor_013476</name>
</gene>
<evidence type="ECO:0000256" key="5">
    <source>
        <dbReference type="ARBA" id="ARBA00022692"/>
    </source>
</evidence>
<dbReference type="EMBL" id="JALNTZ010000004">
    <property type="protein sequence ID" value="KAJ3654280.1"/>
    <property type="molecule type" value="Genomic_DNA"/>
</dbReference>
<evidence type="ECO:0000256" key="6">
    <source>
        <dbReference type="ARBA" id="ARBA00022989"/>
    </source>
</evidence>
<comment type="caution">
    <text evidence="14">The sequence shown here is derived from an EMBL/GenBank/DDBJ whole genome shotgun (WGS) entry which is preliminary data.</text>
</comment>
<evidence type="ECO:0000256" key="8">
    <source>
        <dbReference type="ARBA" id="ARBA00023065"/>
    </source>
</evidence>
<comment type="subcellular location">
    <subcellularLocation>
        <location evidence="1">Membrane</location>
        <topology evidence="1">Multi-pass membrane protein</topology>
    </subcellularLocation>
</comment>
<comment type="similarity">
    <text evidence="2 12">Belongs to the amiloride-sensitive sodium channel (TC 1.A.6) family.</text>
</comment>
<dbReference type="InterPro" id="IPR001873">
    <property type="entry name" value="ENaC"/>
</dbReference>
<evidence type="ECO:0000256" key="12">
    <source>
        <dbReference type="RuleBase" id="RU000679"/>
    </source>
</evidence>
<feature type="transmembrane region" description="Helical" evidence="13">
    <location>
        <begin position="25"/>
        <end position="43"/>
    </location>
</feature>
<keyword evidence="7" id="KW-0915">Sodium</keyword>
<evidence type="ECO:0000256" key="13">
    <source>
        <dbReference type="SAM" id="Phobius"/>
    </source>
</evidence>
<evidence type="ECO:0000256" key="7">
    <source>
        <dbReference type="ARBA" id="ARBA00023053"/>
    </source>
</evidence>
<keyword evidence="11 12" id="KW-0407">Ion channel</keyword>
<keyword evidence="4 12" id="KW-0894">Sodium channel</keyword>
<evidence type="ECO:0000256" key="1">
    <source>
        <dbReference type="ARBA" id="ARBA00004141"/>
    </source>
</evidence>
<dbReference type="Pfam" id="PF00858">
    <property type="entry name" value="ASC"/>
    <property type="match status" value="1"/>
</dbReference>
<evidence type="ECO:0000256" key="10">
    <source>
        <dbReference type="ARBA" id="ARBA00023201"/>
    </source>
</evidence>
<proteinExistence type="inferred from homology"/>
<keyword evidence="9 13" id="KW-0472">Membrane</keyword>
<dbReference type="Proteomes" id="UP001168821">
    <property type="component" value="Unassembled WGS sequence"/>
</dbReference>
<keyword evidence="8 12" id="KW-0406">Ion transport</keyword>
<evidence type="ECO:0000256" key="2">
    <source>
        <dbReference type="ARBA" id="ARBA00007193"/>
    </source>
</evidence>
<dbReference type="PANTHER" id="PTHR11690:SF288">
    <property type="entry name" value="AMILORIDE-SENSITIVE NA+ CHANNEL-RELATED"/>
    <property type="match status" value="1"/>
</dbReference>